<evidence type="ECO:0000256" key="4">
    <source>
        <dbReference type="ARBA" id="ARBA00022741"/>
    </source>
</evidence>
<comment type="caution">
    <text evidence="12">The sequence shown here is derived from an EMBL/GenBank/DDBJ whole genome shotgun (WGS) entry which is preliminary data.</text>
</comment>
<feature type="chain" id="PRO_5042924954" description="adenylate dimethylallyltransferase (ADP/ATP-dependent)" evidence="11">
    <location>
        <begin position="21"/>
        <end position="320"/>
    </location>
</feature>
<evidence type="ECO:0000256" key="6">
    <source>
        <dbReference type="ARBA" id="ARBA00022946"/>
    </source>
</evidence>
<dbReference type="PANTHER" id="PTHR11088:SF59">
    <property type="entry name" value="ADENYLATE ISOPENTENYLTRANSFERASE"/>
    <property type="match status" value="1"/>
</dbReference>
<keyword evidence="4" id="KW-0547">Nucleotide-binding</keyword>
<reference evidence="12 13" key="1">
    <citation type="submission" date="2024-01" db="EMBL/GenBank/DDBJ databases">
        <title>The genomes of 5 underutilized Papilionoideae crops provide insights into root nodulation and disease resistanc.</title>
        <authorList>
            <person name="Jiang F."/>
        </authorList>
    </citation>
    <scope>NUCLEOTIDE SEQUENCE [LARGE SCALE GENOMIC DNA]</scope>
    <source>
        <strain evidence="12">LVBAO_FW01</strain>
        <tissue evidence="12">Leaves</tissue>
    </source>
</reference>
<name>A0AAN9LV29_CANGL</name>
<dbReference type="EMBL" id="JAYMYQ010000004">
    <property type="protein sequence ID" value="KAK7340974.1"/>
    <property type="molecule type" value="Genomic_DNA"/>
</dbReference>
<keyword evidence="11" id="KW-0732">Signal</keyword>
<dbReference type="GO" id="GO:0005739">
    <property type="term" value="C:mitochondrion"/>
    <property type="evidence" value="ECO:0007669"/>
    <property type="project" value="TreeGrafter"/>
</dbReference>
<evidence type="ECO:0000256" key="7">
    <source>
        <dbReference type="ARBA" id="ARBA00051744"/>
    </source>
</evidence>
<evidence type="ECO:0000256" key="11">
    <source>
        <dbReference type="SAM" id="SignalP"/>
    </source>
</evidence>
<dbReference type="GO" id="GO:0052622">
    <property type="term" value="F:ATP/ADP dimethylallyltransferase activity"/>
    <property type="evidence" value="ECO:0007669"/>
    <property type="project" value="UniProtKB-EC"/>
</dbReference>
<evidence type="ECO:0000256" key="2">
    <source>
        <dbReference type="ARBA" id="ARBA00022679"/>
    </source>
</evidence>
<dbReference type="PANTHER" id="PTHR11088">
    <property type="entry name" value="TRNA DIMETHYLALLYLTRANSFERASE"/>
    <property type="match status" value="1"/>
</dbReference>
<evidence type="ECO:0000256" key="5">
    <source>
        <dbReference type="ARBA" id="ARBA00022840"/>
    </source>
</evidence>
<feature type="signal peptide" evidence="11">
    <location>
        <begin position="1"/>
        <end position="20"/>
    </location>
</feature>
<dbReference type="Pfam" id="PF01715">
    <property type="entry name" value="IPPT"/>
    <property type="match status" value="2"/>
</dbReference>
<gene>
    <name evidence="12" type="ORF">VNO77_21693</name>
</gene>
<dbReference type="SUPFAM" id="SSF52540">
    <property type="entry name" value="P-loop containing nucleoside triphosphate hydrolases"/>
    <property type="match status" value="1"/>
</dbReference>
<evidence type="ECO:0000256" key="10">
    <source>
        <dbReference type="ARBA" id="ARBA00066838"/>
    </source>
</evidence>
<dbReference type="AlphaFoldDB" id="A0AAN9LV29"/>
<dbReference type="GO" id="GO:0052381">
    <property type="term" value="F:tRNA dimethylallyltransferase activity"/>
    <property type="evidence" value="ECO:0007669"/>
    <property type="project" value="TreeGrafter"/>
</dbReference>
<dbReference type="InterPro" id="IPR027417">
    <property type="entry name" value="P-loop_NTPase"/>
</dbReference>
<dbReference type="GO" id="GO:0006400">
    <property type="term" value="P:tRNA modification"/>
    <property type="evidence" value="ECO:0007669"/>
    <property type="project" value="TreeGrafter"/>
</dbReference>
<comment type="catalytic activity">
    <reaction evidence="8">
        <text>dimethylallyl diphosphate + ADP = N(6)-(dimethylallyl)adenosine 5'-diphosphate + diphosphate</text>
        <dbReference type="Rhea" id="RHEA:36327"/>
        <dbReference type="ChEBI" id="CHEBI:33019"/>
        <dbReference type="ChEBI" id="CHEBI:57623"/>
        <dbReference type="ChEBI" id="CHEBI:73533"/>
        <dbReference type="ChEBI" id="CHEBI:456216"/>
        <dbReference type="EC" id="2.5.1.112"/>
    </reaction>
</comment>
<dbReference type="Gene3D" id="3.40.50.300">
    <property type="entry name" value="P-loop containing nucleotide triphosphate hydrolases"/>
    <property type="match status" value="1"/>
</dbReference>
<comment type="function">
    <text evidence="9">Involved in cytokinin biosynthesis. Catalyzes the transfer of an isopentenyl group from dimethylallyl diphosphate (DMAPP) to ATP and ADP.</text>
</comment>
<dbReference type="InterPro" id="IPR039657">
    <property type="entry name" value="Dimethylallyltransferase"/>
</dbReference>
<dbReference type="Proteomes" id="UP001367508">
    <property type="component" value="Unassembled WGS sequence"/>
</dbReference>
<evidence type="ECO:0000256" key="9">
    <source>
        <dbReference type="ARBA" id="ARBA00055191"/>
    </source>
</evidence>
<keyword evidence="5" id="KW-0067">ATP-binding</keyword>
<evidence type="ECO:0000313" key="12">
    <source>
        <dbReference type="EMBL" id="KAK7340974.1"/>
    </source>
</evidence>
<evidence type="ECO:0000256" key="1">
    <source>
        <dbReference type="ARBA" id="ARBA00005842"/>
    </source>
</evidence>
<dbReference type="GO" id="GO:0009691">
    <property type="term" value="P:cytokinin biosynthetic process"/>
    <property type="evidence" value="ECO:0007669"/>
    <property type="project" value="UniProtKB-KW"/>
</dbReference>
<dbReference type="Gene3D" id="1.10.287.890">
    <property type="entry name" value="Crystal structure of tRNA isopentenylpyrophosphate transferase (bh2366) domain"/>
    <property type="match status" value="1"/>
</dbReference>
<evidence type="ECO:0000256" key="8">
    <source>
        <dbReference type="ARBA" id="ARBA00052386"/>
    </source>
</evidence>
<sequence>MILIEFLLLVKFVQIPMAPAIYSAPSTPNGRKKVVFIMGATGTGKTKLSISLGTKFPSEIINSDKIQVYKGLDIITNKVPDSERCAIPHHLLGIIDDPDYDFTVDQFCNYVLDALDHITQKGRLPIIVGGSNSYLEALVEDPNIGFRSKYDCCFIWVDVSLPVLFQYLDKRVDEMVDAGVVDEIREAYVPGADYSRGIRRAIGVPELGHYFQQENEIDDEAQKEKMLQHAIRRTKENTFKLAEIQLMKIHRMNYELGWGMTKIDSTQVFEAVLRGADYKHFFHEIVFKPSMVIVEKFLEGTTKGWEKTPRPNGEQLSICA</sequence>
<accession>A0AAN9LV29</accession>
<organism evidence="12 13">
    <name type="scientific">Canavalia gladiata</name>
    <name type="common">Sword bean</name>
    <name type="synonym">Dolichos gladiatus</name>
    <dbReference type="NCBI Taxonomy" id="3824"/>
    <lineage>
        <taxon>Eukaryota</taxon>
        <taxon>Viridiplantae</taxon>
        <taxon>Streptophyta</taxon>
        <taxon>Embryophyta</taxon>
        <taxon>Tracheophyta</taxon>
        <taxon>Spermatophyta</taxon>
        <taxon>Magnoliopsida</taxon>
        <taxon>eudicotyledons</taxon>
        <taxon>Gunneridae</taxon>
        <taxon>Pentapetalae</taxon>
        <taxon>rosids</taxon>
        <taxon>fabids</taxon>
        <taxon>Fabales</taxon>
        <taxon>Fabaceae</taxon>
        <taxon>Papilionoideae</taxon>
        <taxon>50 kb inversion clade</taxon>
        <taxon>NPAAA clade</taxon>
        <taxon>indigoferoid/millettioid clade</taxon>
        <taxon>Phaseoleae</taxon>
        <taxon>Canavalia</taxon>
    </lineage>
</organism>
<evidence type="ECO:0000313" key="13">
    <source>
        <dbReference type="Proteomes" id="UP001367508"/>
    </source>
</evidence>
<dbReference type="GO" id="GO:0005524">
    <property type="term" value="F:ATP binding"/>
    <property type="evidence" value="ECO:0007669"/>
    <property type="project" value="UniProtKB-KW"/>
</dbReference>
<keyword evidence="6" id="KW-0809">Transit peptide</keyword>
<dbReference type="FunFam" id="1.10.287.890:FF:000002">
    <property type="entry name" value="Adenylate isopentenyltransferase 5, chloroplastic"/>
    <property type="match status" value="1"/>
</dbReference>
<keyword evidence="2" id="KW-0808">Transferase</keyword>
<proteinExistence type="inferred from homology"/>
<dbReference type="GO" id="GO:0009824">
    <property type="term" value="F:AMP dimethylallyltransferase activity"/>
    <property type="evidence" value="ECO:0007669"/>
    <property type="project" value="UniProtKB-ARBA"/>
</dbReference>
<keyword evidence="13" id="KW-1185">Reference proteome</keyword>
<keyword evidence="3" id="KW-0203">Cytokinin biosynthesis</keyword>
<comment type="similarity">
    <text evidence="1">Belongs to the IPP transferase family.</text>
</comment>
<evidence type="ECO:0000256" key="3">
    <source>
        <dbReference type="ARBA" id="ARBA00022712"/>
    </source>
</evidence>
<protein>
    <recommendedName>
        <fullName evidence="10">adenylate dimethylallyltransferase (ADP/ATP-dependent)</fullName>
        <ecNumber evidence="10">2.5.1.112</ecNumber>
    </recommendedName>
</protein>
<dbReference type="EC" id="2.5.1.112" evidence="10"/>
<comment type="catalytic activity">
    <reaction evidence="7">
        <text>dimethylallyl diphosphate + ATP = N(6)-(dimethylallyl)adenosine 5'-triphosphate + diphosphate</text>
        <dbReference type="Rhea" id="RHEA:36331"/>
        <dbReference type="ChEBI" id="CHEBI:30616"/>
        <dbReference type="ChEBI" id="CHEBI:33019"/>
        <dbReference type="ChEBI" id="CHEBI:57623"/>
        <dbReference type="ChEBI" id="CHEBI:73532"/>
        <dbReference type="EC" id="2.5.1.112"/>
    </reaction>
</comment>